<dbReference type="InterPro" id="IPR050171">
    <property type="entry name" value="MFS_Transporters"/>
</dbReference>
<evidence type="ECO:0000313" key="9">
    <source>
        <dbReference type="EMBL" id="GHD31032.1"/>
    </source>
</evidence>
<dbReference type="InterPro" id="IPR020846">
    <property type="entry name" value="MFS_dom"/>
</dbReference>
<keyword evidence="2" id="KW-0813">Transport</keyword>
<feature type="transmembrane region" description="Helical" evidence="7">
    <location>
        <begin position="356"/>
        <end position="379"/>
    </location>
</feature>
<keyword evidence="6 7" id="KW-0472">Membrane</keyword>
<evidence type="ECO:0000259" key="8">
    <source>
        <dbReference type="PROSITE" id="PS50850"/>
    </source>
</evidence>
<feature type="transmembrane region" description="Helical" evidence="7">
    <location>
        <begin position="197"/>
        <end position="224"/>
    </location>
</feature>
<protein>
    <submittedName>
        <fullName evidence="9">MFS transporter</fullName>
    </submittedName>
</protein>
<sequence length="386" mass="39154">MELHVGIYVLVVLTAGAYLPSPLYPGYQEAFGAGDLFMTLTYATFALTSIPALLFLGPASDALGPGTVLRWGIVAAALGSLCFVLADGQGWLIAGRAVQGIALGAATGAAVSLISSGERKFVDGRVKGAAGAAFVGGTAAGPIAAGLLAQYLPAPHTLPFLVHLVLLWIGWNKVAVLRKEERASLRQWRPTRPHVPVLLRPVFRAAALTGFLAWTTAGLFLSVIPTLLDRAGQNDLAVVGGILGTVLLCSLLAQPAVPMLGLRRAQLSGLVALLASLVLLAFSFSGPMFLVPVAAVAAGAGHGLAYGGASAAVENAVTPEQRGAVTGALYTAFYSGAGVPSVAIGLMTLGTSLSTATALVAAAAATAVPVAAAAVRFGLPWYRAVL</sequence>
<dbReference type="EMBL" id="BMXL01000020">
    <property type="protein sequence ID" value="GHD31032.1"/>
    <property type="molecule type" value="Genomic_DNA"/>
</dbReference>
<dbReference type="PANTHER" id="PTHR23517:SF13">
    <property type="entry name" value="MAJOR FACILITATOR SUPERFAMILY MFS_1"/>
    <property type="match status" value="1"/>
</dbReference>
<evidence type="ECO:0000256" key="3">
    <source>
        <dbReference type="ARBA" id="ARBA00022475"/>
    </source>
</evidence>
<name>A0A919CJH8_9ACTN</name>
<dbReference type="InterPro" id="IPR011701">
    <property type="entry name" value="MFS"/>
</dbReference>
<feature type="domain" description="Major facilitator superfamily (MFS) profile" evidence="8">
    <location>
        <begin position="1"/>
        <end position="383"/>
    </location>
</feature>
<dbReference type="AlphaFoldDB" id="A0A919CJH8"/>
<proteinExistence type="predicted"/>
<feature type="transmembrane region" description="Helical" evidence="7">
    <location>
        <begin position="265"/>
        <end position="284"/>
    </location>
</feature>
<feature type="transmembrane region" description="Helical" evidence="7">
    <location>
        <begin position="158"/>
        <end position="176"/>
    </location>
</feature>
<organism evidence="9 10">
    <name type="scientific">Nocardiopsis kunsanensis</name>
    <dbReference type="NCBI Taxonomy" id="141693"/>
    <lineage>
        <taxon>Bacteria</taxon>
        <taxon>Bacillati</taxon>
        <taxon>Actinomycetota</taxon>
        <taxon>Actinomycetes</taxon>
        <taxon>Streptosporangiales</taxon>
        <taxon>Nocardiopsidaceae</taxon>
        <taxon>Nocardiopsis</taxon>
    </lineage>
</organism>
<evidence type="ECO:0000256" key="5">
    <source>
        <dbReference type="ARBA" id="ARBA00022989"/>
    </source>
</evidence>
<feature type="transmembrane region" description="Helical" evidence="7">
    <location>
        <begin position="7"/>
        <end position="24"/>
    </location>
</feature>
<evidence type="ECO:0000256" key="2">
    <source>
        <dbReference type="ARBA" id="ARBA00022448"/>
    </source>
</evidence>
<dbReference type="Pfam" id="PF07690">
    <property type="entry name" value="MFS_1"/>
    <property type="match status" value="1"/>
</dbReference>
<keyword evidence="3" id="KW-1003">Cell membrane</keyword>
<evidence type="ECO:0000256" key="1">
    <source>
        <dbReference type="ARBA" id="ARBA00004651"/>
    </source>
</evidence>
<evidence type="ECO:0000313" key="10">
    <source>
        <dbReference type="Proteomes" id="UP000654947"/>
    </source>
</evidence>
<dbReference type="Gene3D" id="1.20.1250.20">
    <property type="entry name" value="MFS general substrate transporter like domains"/>
    <property type="match status" value="1"/>
</dbReference>
<feature type="transmembrane region" description="Helical" evidence="7">
    <location>
        <begin position="98"/>
        <end position="117"/>
    </location>
</feature>
<keyword evidence="5 7" id="KW-1133">Transmembrane helix</keyword>
<dbReference type="Proteomes" id="UP000654947">
    <property type="component" value="Unassembled WGS sequence"/>
</dbReference>
<feature type="transmembrane region" description="Helical" evidence="7">
    <location>
        <begin position="68"/>
        <end position="86"/>
    </location>
</feature>
<comment type="caution">
    <text evidence="9">The sequence shown here is derived from an EMBL/GenBank/DDBJ whole genome shotgun (WGS) entry which is preliminary data.</text>
</comment>
<dbReference type="PANTHER" id="PTHR23517">
    <property type="entry name" value="RESISTANCE PROTEIN MDTM, PUTATIVE-RELATED-RELATED"/>
    <property type="match status" value="1"/>
</dbReference>
<evidence type="ECO:0000256" key="4">
    <source>
        <dbReference type="ARBA" id="ARBA00022692"/>
    </source>
</evidence>
<feature type="transmembrane region" description="Helical" evidence="7">
    <location>
        <begin position="290"/>
        <end position="313"/>
    </location>
</feature>
<keyword evidence="4 7" id="KW-0812">Transmembrane</keyword>
<dbReference type="PROSITE" id="PS50850">
    <property type="entry name" value="MFS"/>
    <property type="match status" value="1"/>
</dbReference>
<feature type="transmembrane region" description="Helical" evidence="7">
    <location>
        <begin position="236"/>
        <end position="253"/>
    </location>
</feature>
<evidence type="ECO:0000256" key="6">
    <source>
        <dbReference type="ARBA" id="ARBA00023136"/>
    </source>
</evidence>
<feature type="transmembrane region" description="Helical" evidence="7">
    <location>
        <begin position="325"/>
        <end position="350"/>
    </location>
</feature>
<dbReference type="InterPro" id="IPR036259">
    <property type="entry name" value="MFS_trans_sf"/>
</dbReference>
<feature type="transmembrane region" description="Helical" evidence="7">
    <location>
        <begin position="129"/>
        <end position="152"/>
    </location>
</feature>
<reference evidence="9 10" key="1">
    <citation type="journal article" date="2014" name="Int. J. Syst. Evol. Microbiol.">
        <title>Complete genome sequence of Corynebacterium casei LMG S-19264T (=DSM 44701T), isolated from a smear-ripened cheese.</title>
        <authorList>
            <consortium name="US DOE Joint Genome Institute (JGI-PGF)"/>
            <person name="Walter F."/>
            <person name="Albersmeier A."/>
            <person name="Kalinowski J."/>
            <person name="Ruckert C."/>
        </authorList>
    </citation>
    <scope>NUCLEOTIDE SEQUENCE [LARGE SCALE GENOMIC DNA]</scope>
    <source>
        <strain evidence="9 10">KCTC 19473</strain>
    </source>
</reference>
<gene>
    <name evidence="9" type="ORF">GCM10007147_33440</name>
</gene>
<dbReference type="GO" id="GO:0005886">
    <property type="term" value="C:plasma membrane"/>
    <property type="evidence" value="ECO:0007669"/>
    <property type="project" value="UniProtKB-SubCell"/>
</dbReference>
<evidence type="ECO:0000256" key="7">
    <source>
        <dbReference type="SAM" id="Phobius"/>
    </source>
</evidence>
<comment type="subcellular location">
    <subcellularLocation>
        <location evidence="1">Cell membrane</location>
        <topology evidence="1">Multi-pass membrane protein</topology>
    </subcellularLocation>
</comment>
<feature type="transmembrane region" description="Helical" evidence="7">
    <location>
        <begin position="36"/>
        <end position="56"/>
    </location>
</feature>
<dbReference type="SUPFAM" id="SSF103473">
    <property type="entry name" value="MFS general substrate transporter"/>
    <property type="match status" value="1"/>
</dbReference>
<dbReference type="GO" id="GO:0022857">
    <property type="term" value="F:transmembrane transporter activity"/>
    <property type="evidence" value="ECO:0007669"/>
    <property type="project" value="InterPro"/>
</dbReference>
<accession>A0A919CJH8</accession>
<keyword evidence="10" id="KW-1185">Reference proteome</keyword>